<name>A0A1H2ECR5_9ACTN</name>
<proteinExistence type="predicted"/>
<reference evidence="1 2" key="1">
    <citation type="submission" date="2016-10" db="EMBL/GenBank/DDBJ databases">
        <authorList>
            <person name="de Groot N.N."/>
        </authorList>
    </citation>
    <scope>NUCLEOTIDE SEQUENCE [LARGE SCALE GENOMIC DNA]</scope>
    <source>
        <strain evidence="1 2">DSM 44215</strain>
    </source>
</reference>
<dbReference type="EMBL" id="FNLM01000030">
    <property type="protein sequence ID" value="SDT92901.1"/>
    <property type="molecule type" value="Genomic_DNA"/>
</dbReference>
<gene>
    <name evidence="1" type="ORF">SAMN04488548_13078</name>
</gene>
<evidence type="ECO:0000313" key="2">
    <source>
        <dbReference type="Proteomes" id="UP000183180"/>
    </source>
</evidence>
<dbReference type="STRING" id="158898.SAMN04488548_13078"/>
<dbReference type="AlphaFoldDB" id="A0A1H2ECR5"/>
<accession>A0A1H2ECR5</accession>
<protein>
    <submittedName>
        <fullName evidence="1">Uncharacterized protein</fullName>
    </submittedName>
</protein>
<dbReference type="Proteomes" id="UP000183180">
    <property type="component" value="Unassembled WGS sequence"/>
</dbReference>
<organism evidence="1 2">
    <name type="scientific">Gordonia westfalica</name>
    <dbReference type="NCBI Taxonomy" id="158898"/>
    <lineage>
        <taxon>Bacteria</taxon>
        <taxon>Bacillati</taxon>
        <taxon>Actinomycetota</taxon>
        <taxon>Actinomycetes</taxon>
        <taxon>Mycobacteriales</taxon>
        <taxon>Gordoniaceae</taxon>
        <taxon>Gordonia</taxon>
    </lineage>
</organism>
<sequence>MFSDSALRPPLGGMLLTTPTIRIVLSARMQVSRRG</sequence>
<evidence type="ECO:0000313" key="1">
    <source>
        <dbReference type="EMBL" id="SDT92901.1"/>
    </source>
</evidence>